<protein>
    <submittedName>
        <fullName evidence="3">Uncharacterized protein</fullName>
    </submittedName>
</protein>
<feature type="region of interest" description="Disordered" evidence="1">
    <location>
        <begin position="185"/>
        <end position="207"/>
    </location>
</feature>
<organism evidence="3 4">
    <name type="scientific">Galerina marginata (strain CBS 339.88)</name>
    <dbReference type="NCBI Taxonomy" id="685588"/>
    <lineage>
        <taxon>Eukaryota</taxon>
        <taxon>Fungi</taxon>
        <taxon>Dikarya</taxon>
        <taxon>Basidiomycota</taxon>
        <taxon>Agaricomycotina</taxon>
        <taxon>Agaricomycetes</taxon>
        <taxon>Agaricomycetidae</taxon>
        <taxon>Agaricales</taxon>
        <taxon>Agaricineae</taxon>
        <taxon>Strophariaceae</taxon>
        <taxon>Galerina</taxon>
    </lineage>
</organism>
<evidence type="ECO:0000313" key="4">
    <source>
        <dbReference type="Proteomes" id="UP000027222"/>
    </source>
</evidence>
<keyword evidence="2" id="KW-0472">Membrane</keyword>
<feature type="compositionally biased region" description="Low complexity" evidence="1">
    <location>
        <begin position="311"/>
        <end position="339"/>
    </location>
</feature>
<keyword evidence="2" id="KW-1133">Transmembrane helix</keyword>
<accession>A0A067TGN9</accession>
<feature type="region of interest" description="Disordered" evidence="1">
    <location>
        <begin position="398"/>
        <end position="436"/>
    </location>
</feature>
<sequence>MTSPSTSVPSTPSTTSPTTTSALPSAPSLTFPTAAVTTFVPGQPGNNGNPNNITNTTNSIATSASLYLYTFLATLVLLLSVSAAIVIRSFILRRRHRLMMEEAIRNGTWVPPAPPTRPVRVDLSKKPVLWEAYIDGKGDLVGHPAGGAAGAEGKQITDVWKLENSKDWDMIKPFAAAYLSPEEKASSTATAEPTSSPGTPAIPGLATIPSVGSLRSANLAAQTDIEAANPAVTAATPPSTTRARHRALFSRALNVLNPTPGPTSPLPAAASGTNANLADSGNTDTGMSEVKGPQVMRVAVLIAMPSQPPGSANGSLSSSVISGSTIASTSRTNSGSSSSTPPPTNPTPALSQPVTAHPLEHSMTHPSHSHSHSSTLDDDEHPLPHLEMGVADILVVPSDHATGDPSHGAGLGGKKRAAQRGSLGSMATGMSDASEV</sequence>
<feature type="region of interest" description="Disordered" evidence="1">
    <location>
        <begin position="308"/>
        <end position="383"/>
    </location>
</feature>
<feature type="compositionally biased region" description="Low complexity" evidence="1">
    <location>
        <begin position="186"/>
        <end position="201"/>
    </location>
</feature>
<proteinExistence type="predicted"/>
<dbReference type="EMBL" id="KL142375">
    <property type="protein sequence ID" value="KDR78148.1"/>
    <property type="molecule type" value="Genomic_DNA"/>
</dbReference>
<keyword evidence="2" id="KW-0812">Transmembrane</keyword>
<dbReference type="OrthoDB" id="2683906at2759"/>
<evidence type="ECO:0000313" key="3">
    <source>
        <dbReference type="EMBL" id="KDR78148.1"/>
    </source>
</evidence>
<feature type="region of interest" description="Disordered" evidence="1">
    <location>
        <begin position="1"/>
        <end position="27"/>
    </location>
</feature>
<keyword evidence="4" id="KW-1185">Reference proteome</keyword>
<gene>
    <name evidence="3" type="ORF">GALMADRAFT_245175</name>
</gene>
<feature type="transmembrane region" description="Helical" evidence="2">
    <location>
        <begin position="66"/>
        <end position="91"/>
    </location>
</feature>
<dbReference type="AlphaFoldDB" id="A0A067TGN9"/>
<evidence type="ECO:0000256" key="2">
    <source>
        <dbReference type="SAM" id="Phobius"/>
    </source>
</evidence>
<reference evidence="4" key="1">
    <citation type="journal article" date="2014" name="Proc. Natl. Acad. Sci. U.S.A.">
        <title>Extensive sampling of basidiomycete genomes demonstrates inadequacy of the white-rot/brown-rot paradigm for wood decay fungi.</title>
        <authorList>
            <person name="Riley R."/>
            <person name="Salamov A.A."/>
            <person name="Brown D.W."/>
            <person name="Nagy L.G."/>
            <person name="Floudas D."/>
            <person name="Held B.W."/>
            <person name="Levasseur A."/>
            <person name="Lombard V."/>
            <person name="Morin E."/>
            <person name="Otillar R."/>
            <person name="Lindquist E.A."/>
            <person name="Sun H."/>
            <person name="LaButti K.M."/>
            <person name="Schmutz J."/>
            <person name="Jabbour D."/>
            <person name="Luo H."/>
            <person name="Baker S.E."/>
            <person name="Pisabarro A.G."/>
            <person name="Walton J.D."/>
            <person name="Blanchette R.A."/>
            <person name="Henrissat B."/>
            <person name="Martin F."/>
            <person name="Cullen D."/>
            <person name="Hibbett D.S."/>
            <person name="Grigoriev I.V."/>
        </authorList>
    </citation>
    <scope>NUCLEOTIDE SEQUENCE [LARGE SCALE GENOMIC DNA]</scope>
    <source>
        <strain evidence="4">CBS 339.88</strain>
    </source>
</reference>
<name>A0A067TGN9_GALM3</name>
<evidence type="ECO:0000256" key="1">
    <source>
        <dbReference type="SAM" id="MobiDB-lite"/>
    </source>
</evidence>
<feature type="compositionally biased region" description="Polar residues" evidence="1">
    <location>
        <begin position="271"/>
        <end position="286"/>
    </location>
</feature>
<dbReference type="Proteomes" id="UP000027222">
    <property type="component" value="Unassembled WGS sequence"/>
</dbReference>
<feature type="region of interest" description="Disordered" evidence="1">
    <location>
        <begin position="254"/>
        <end position="289"/>
    </location>
</feature>
<dbReference type="HOGENOM" id="CLU_051368_1_0_1"/>